<dbReference type="OrthoDB" id="8982108at2759"/>
<dbReference type="Proteomes" id="UP000694397">
    <property type="component" value="Chromosome 15"/>
</dbReference>
<dbReference type="GeneTree" id="ENSGT00940000179241"/>
<protein>
    <submittedName>
        <fullName evidence="2">Uncharacterized protein</fullName>
    </submittedName>
</protein>
<feature type="compositionally biased region" description="Basic and acidic residues" evidence="1">
    <location>
        <begin position="1"/>
        <end position="28"/>
    </location>
</feature>
<feature type="region of interest" description="Disordered" evidence="1">
    <location>
        <begin position="1"/>
        <end position="131"/>
    </location>
</feature>
<sequence length="171" mass="18542">MVYEQPHDVDEQPQGAHDEHELGLRDGLGHGQPVDALHAHGEAERAQEDGVGERAHHLGARQPVGAARRAGAPQHATRRDPHAQGQQVREHVEGVGHERHGVAEVADEDLGDEEERRDHENEDETARFAGVAPHVCGGVGAVVSSGPSTTAASGWWMSERRSVETRRTSRL</sequence>
<feature type="compositionally biased region" description="Basic and acidic residues" evidence="1">
    <location>
        <begin position="37"/>
        <end position="56"/>
    </location>
</feature>
<evidence type="ECO:0000256" key="1">
    <source>
        <dbReference type="SAM" id="MobiDB-lite"/>
    </source>
</evidence>
<accession>A0A8C9R919</accession>
<feature type="compositionally biased region" description="Basic and acidic residues" evidence="1">
    <location>
        <begin position="77"/>
        <end position="102"/>
    </location>
</feature>
<reference evidence="2 3" key="1">
    <citation type="submission" date="2019-04" db="EMBL/GenBank/DDBJ databases">
        <authorList>
            <consortium name="Wellcome Sanger Institute Data Sharing"/>
        </authorList>
    </citation>
    <scope>NUCLEOTIDE SEQUENCE [LARGE SCALE GENOMIC DNA]</scope>
</reference>
<reference evidence="2" key="2">
    <citation type="submission" date="2025-08" db="UniProtKB">
        <authorList>
            <consortium name="Ensembl"/>
        </authorList>
    </citation>
    <scope>IDENTIFICATION</scope>
</reference>
<feature type="compositionally biased region" description="Basic and acidic residues" evidence="1">
    <location>
        <begin position="114"/>
        <end position="126"/>
    </location>
</feature>
<feature type="region of interest" description="Disordered" evidence="1">
    <location>
        <begin position="143"/>
        <end position="171"/>
    </location>
</feature>
<evidence type="ECO:0000313" key="3">
    <source>
        <dbReference type="Proteomes" id="UP000694397"/>
    </source>
</evidence>
<reference evidence="2" key="3">
    <citation type="submission" date="2025-09" db="UniProtKB">
        <authorList>
            <consortium name="Ensembl"/>
        </authorList>
    </citation>
    <scope>IDENTIFICATION</scope>
</reference>
<name>A0A8C9R919_SCLFO</name>
<keyword evidence="3" id="KW-1185">Reference proteome</keyword>
<dbReference type="Ensembl" id="ENSSFOT00015011844.2">
    <property type="protein sequence ID" value="ENSSFOP00015011693.2"/>
    <property type="gene ID" value="ENSSFOG00015007538.2"/>
</dbReference>
<evidence type="ECO:0000313" key="2">
    <source>
        <dbReference type="Ensembl" id="ENSSFOP00015011693.2"/>
    </source>
</evidence>
<dbReference type="AlphaFoldDB" id="A0A8C9R919"/>
<organism evidence="2 3">
    <name type="scientific">Scleropages formosus</name>
    <name type="common">Asian bonytongue</name>
    <name type="synonym">Osteoglossum formosum</name>
    <dbReference type="NCBI Taxonomy" id="113540"/>
    <lineage>
        <taxon>Eukaryota</taxon>
        <taxon>Metazoa</taxon>
        <taxon>Chordata</taxon>
        <taxon>Craniata</taxon>
        <taxon>Vertebrata</taxon>
        <taxon>Euteleostomi</taxon>
        <taxon>Actinopterygii</taxon>
        <taxon>Neopterygii</taxon>
        <taxon>Teleostei</taxon>
        <taxon>Osteoglossocephala</taxon>
        <taxon>Osteoglossomorpha</taxon>
        <taxon>Osteoglossiformes</taxon>
        <taxon>Osteoglossidae</taxon>
        <taxon>Scleropages</taxon>
    </lineage>
</organism>
<proteinExistence type="predicted"/>
<feature type="compositionally biased region" description="Basic and acidic residues" evidence="1">
    <location>
        <begin position="158"/>
        <end position="171"/>
    </location>
</feature>